<dbReference type="Gene3D" id="1.20.1270.90">
    <property type="entry name" value="AF1782-like"/>
    <property type="match status" value="3"/>
</dbReference>
<keyword evidence="2" id="KW-1185">Reference proteome</keyword>
<reference evidence="1 2" key="1">
    <citation type="submission" date="2016-10" db="EMBL/GenBank/DDBJ databases">
        <authorList>
            <person name="de Groot N.N."/>
        </authorList>
    </citation>
    <scope>NUCLEOTIDE SEQUENCE [LARGE SCALE GENOMIC DNA]</scope>
    <source>
        <strain evidence="1 2">CGMCC 1.7727</strain>
    </source>
</reference>
<dbReference type="EMBL" id="FOGL01000018">
    <property type="protein sequence ID" value="SES10178.1"/>
    <property type="molecule type" value="Genomic_DNA"/>
</dbReference>
<sequence length="524" mass="55767">MLNEITVGPKVGQVSEVDKEDLAAAVATAQEVYDDRANKTQAEIDSATETLTTALALFNGKVIKAGDATDLYEKLSTATILLSEVTVGTEVGQVSEVDKEDLAAAVTTAEEIYDDRINKTQAEIDSAAEILNNAITTFNNNIITAGDPAAIIQTISEAENLYEEGEEGTSVGQYIVGSKTVLKTAIDTAQLVLDSAASKTEQQLSDAEALLDQAITVFENSKVTPLSGLQNVTVKDAETDLSNSVSLENGESLVLISSSEAIATATEDSTGTIKITGVTAGGPVTITVQVIKDGQVIRAGSFTVTTIDSMSITSKELTDFNFSTVYATQAKLVSKPVTVGDFTGNRKDFTIVIGEDRIPVYVDWKLSTDFTKGAAMGSVVESHIQQYYIDKGGSDALMNRPIYANGSNDTFQIGTYQSGVSSSFTLEGTDWTYFFEQSVAHGTDTDTSGNREFSVSDGTNKATIQLTYDLETVEGLVSYINNALENAAVEAKAEKISSTQFKITLTTDSGELIIDGINKEDFFG</sequence>
<accession>A0A1H9ULK4</accession>
<dbReference type="Proteomes" id="UP000199687">
    <property type="component" value="Unassembled WGS sequence"/>
</dbReference>
<dbReference type="OrthoDB" id="57539at2"/>
<protein>
    <submittedName>
        <fullName evidence="1">Uncharacterized protein</fullName>
    </submittedName>
</protein>
<evidence type="ECO:0000313" key="2">
    <source>
        <dbReference type="Proteomes" id="UP000199687"/>
    </source>
</evidence>
<gene>
    <name evidence="1" type="ORF">SAMN04487944_11833</name>
</gene>
<proteinExistence type="predicted"/>
<dbReference type="RefSeq" id="WP_089742893.1">
    <property type="nucleotide sequence ID" value="NZ_FOGL01000018.1"/>
</dbReference>
<evidence type="ECO:0000313" key="1">
    <source>
        <dbReference type="EMBL" id="SES10178.1"/>
    </source>
</evidence>
<dbReference type="STRING" id="531814.SAMN04487944_11833"/>
<dbReference type="AlphaFoldDB" id="A0A1H9ULK4"/>
<name>A0A1H9ULK4_9BACI</name>
<organism evidence="1 2">
    <name type="scientific">Gracilibacillus ureilyticus</name>
    <dbReference type="NCBI Taxonomy" id="531814"/>
    <lineage>
        <taxon>Bacteria</taxon>
        <taxon>Bacillati</taxon>
        <taxon>Bacillota</taxon>
        <taxon>Bacilli</taxon>
        <taxon>Bacillales</taxon>
        <taxon>Bacillaceae</taxon>
        <taxon>Gracilibacillus</taxon>
    </lineage>
</organism>